<dbReference type="GO" id="GO:0004862">
    <property type="term" value="F:cAMP-dependent protein kinase inhibitor activity"/>
    <property type="evidence" value="ECO:0007669"/>
    <property type="project" value="TreeGrafter"/>
</dbReference>
<organism evidence="10 11">
    <name type="scientific">Arxiozyma heterogenica</name>
    <dbReference type="NCBI Taxonomy" id="278026"/>
    <lineage>
        <taxon>Eukaryota</taxon>
        <taxon>Fungi</taxon>
        <taxon>Dikarya</taxon>
        <taxon>Ascomycota</taxon>
        <taxon>Saccharomycotina</taxon>
        <taxon>Saccharomycetes</taxon>
        <taxon>Saccharomycetales</taxon>
        <taxon>Saccharomycetaceae</taxon>
        <taxon>Arxiozyma</taxon>
    </lineage>
</organism>
<dbReference type="EMBL" id="JAWIZZ010000045">
    <property type="protein sequence ID" value="KAK5779827.1"/>
    <property type="molecule type" value="Genomic_DNA"/>
</dbReference>
<dbReference type="GO" id="GO:0005634">
    <property type="term" value="C:nucleus"/>
    <property type="evidence" value="ECO:0007669"/>
    <property type="project" value="TreeGrafter"/>
</dbReference>
<feature type="compositionally biased region" description="Low complexity" evidence="8">
    <location>
        <begin position="191"/>
        <end position="203"/>
    </location>
</feature>
<dbReference type="InterPro" id="IPR018490">
    <property type="entry name" value="cNMP-bd_dom_sf"/>
</dbReference>
<sequence length="538" mass="60125">MPLSEEQQFELDQFKKEVELRNPSDFLQFGANYFNQRLEVQRKFIKKQEELSLSKGIVLFPPMSQHDSISLTSPQMINSRSQSRTSITFSNPNFGSSSKLSLSKTTTVAAASKNNSRSESEDPLAKTPDNENLLFKPSFATDEDPISNISISTNNSQVSIKAPVPAPSSSSPITSGSPISITQNSSNPSTFNNNIFKGGFNIGQEASRKRINSPLDPSDPTTKRKSTPPPNSSSDISSNDNNSKQQQQQQQEVFHPIPSRFNAERRTSVSGETLQPSHFDNWTPENYKEKTEAQLKRLEKSIGKNFLFNRLDPDSKKLVINCLEEKHVEANDIIIKQGDEGDYFYIVEDGNVEFYVNDVRVSTSGPGSSFGELALMYNNPRAATVVATTDCILWTLDRLTFRKILLGSSFKKRVLYDDLLKSIPVLQKLTTYERSKLADALDTQYFNSNEIIIREGDRGENFYLIEYGEVQVIKEGKGVIATLGKGDYFGELALLKDVPRQATIKTTKRTKVATLGKSGFQRLLGPVVEVLKLNDPTR</sequence>
<dbReference type="Gene3D" id="2.60.120.10">
    <property type="entry name" value="Jelly Rolls"/>
    <property type="match status" value="2"/>
</dbReference>
<keyword evidence="11" id="KW-1185">Reference proteome</keyword>
<feature type="compositionally biased region" description="Polar residues" evidence="8">
    <location>
        <begin position="268"/>
        <end position="284"/>
    </location>
</feature>
<dbReference type="PROSITE" id="PS50042">
    <property type="entry name" value="CNMP_BINDING_3"/>
    <property type="match status" value="2"/>
</dbReference>
<dbReference type="PROSITE" id="PS00889">
    <property type="entry name" value="CNMP_BINDING_2"/>
    <property type="match status" value="2"/>
</dbReference>
<dbReference type="GO" id="GO:0009267">
    <property type="term" value="P:cellular response to starvation"/>
    <property type="evidence" value="ECO:0007669"/>
    <property type="project" value="UniProtKB-ARBA"/>
</dbReference>
<evidence type="ECO:0000313" key="11">
    <source>
        <dbReference type="Proteomes" id="UP001306508"/>
    </source>
</evidence>
<evidence type="ECO:0000256" key="7">
    <source>
        <dbReference type="ARBA" id="ARBA00023149"/>
    </source>
</evidence>
<feature type="domain" description="Cyclic nucleotide-binding" evidence="9">
    <location>
        <begin position="307"/>
        <end position="422"/>
    </location>
</feature>
<dbReference type="InterPro" id="IPR050503">
    <property type="entry name" value="cAMP-dep_PK_reg_su-like"/>
</dbReference>
<evidence type="ECO:0000256" key="5">
    <source>
        <dbReference type="ARBA" id="ARBA00022737"/>
    </source>
</evidence>
<dbReference type="InterPro" id="IPR014710">
    <property type="entry name" value="RmlC-like_jellyroll"/>
</dbReference>
<dbReference type="SMART" id="SM00394">
    <property type="entry name" value="RIIa"/>
    <property type="match status" value="1"/>
</dbReference>
<evidence type="ECO:0000256" key="3">
    <source>
        <dbReference type="ARBA" id="ARBA00022553"/>
    </source>
</evidence>
<keyword evidence="4" id="KW-0116">cAMP-binding</keyword>
<dbReference type="GO" id="GO:0030552">
    <property type="term" value="F:cAMP binding"/>
    <property type="evidence" value="ECO:0007669"/>
    <property type="project" value="UniProtKB-KW"/>
</dbReference>
<proteinExistence type="inferred from homology"/>
<dbReference type="SUPFAM" id="SSF51206">
    <property type="entry name" value="cAMP-binding domain-like"/>
    <property type="match status" value="2"/>
</dbReference>
<protein>
    <recommendedName>
        <fullName evidence="2">cAMP-dependent protein kinase regulatory subunit</fullName>
    </recommendedName>
</protein>
<dbReference type="Proteomes" id="UP001306508">
    <property type="component" value="Unassembled WGS sequence"/>
</dbReference>
<feature type="compositionally biased region" description="Low complexity" evidence="8">
    <location>
        <begin position="232"/>
        <end position="251"/>
    </location>
</feature>
<dbReference type="Pfam" id="PF02197">
    <property type="entry name" value="RIIa"/>
    <property type="match status" value="1"/>
</dbReference>
<evidence type="ECO:0000256" key="4">
    <source>
        <dbReference type="ARBA" id="ARBA00022566"/>
    </source>
</evidence>
<dbReference type="FunFam" id="2.60.120.10:FF:000118">
    <property type="entry name" value="cAMP-dependent protein kinase regulatory subunit"/>
    <property type="match status" value="1"/>
</dbReference>
<evidence type="ECO:0000259" key="9">
    <source>
        <dbReference type="PROSITE" id="PS50042"/>
    </source>
</evidence>
<dbReference type="GO" id="GO:0005952">
    <property type="term" value="C:cAMP-dependent protein kinase complex"/>
    <property type="evidence" value="ECO:0007669"/>
    <property type="project" value="InterPro"/>
</dbReference>
<name>A0AAN7WQM0_9SACH</name>
<keyword evidence="6" id="KW-0547">Nucleotide-binding</keyword>
<dbReference type="AlphaFoldDB" id="A0AAN7WQM0"/>
<dbReference type="PANTHER" id="PTHR11635:SF152">
    <property type="entry name" value="CAMP-DEPENDENT PROTEIN KINASE TYPE I REGULATORY SUBUNIT-RELATED"/>
    <property type="match status" value="1"/>
</dbReference>
<evidence type="ECO:0000256" key="8">
    <source>
        <dbReference type="SAM" id="MobiDB-lite"/>
    </source>
</evidence>
<keyword evidence="5" id="KW-0677">Repeat</keyword>
<evidence type="ECO:0000256" key="2">
    <source>
        <dbReference type="ARBA" id="ARBA00020355"/>
    </source>
</evidence>
<keyword evidence="3" id="KW-0597">Phosphoprotein</keyword>
<dbReference type="CDD" id="cd00038">
    <property type="entry name" value="CAP_ED"/>
    <property type="match status" value="2"/>
</dbReference>
<evidence type="ECO:0000256" key="1">
    <source>
        <dbReference type="ARBA" id="ARBA00005753"/>
    </source>
</evidence>
<feature type="domain" description="Cyclic nucleotide-binding" evidence="9">
    <location>
        <begin position="425"/>
        <end position="538"/>
    </location>
</feature>
<dbReference type="Pfam" id="PF00027">
    <property type="entry name" value="cNMP_binding"/>
    <property type="match status" value="2"/>
</dbReference>
<dbReference type="InterPro" id="IPR000595">
    <property type="entry name" value="cNMP-bd_dom"/>
</dbReference>
<comment type="caution">
    <text evidence="10">The sequence shown here is derived from an EMBL/GenBank/DDBJ whole genome shotgun (WGS) entry which is preliminary data.</text>
</comment>
<dbReference type="GO" id="GO:0005829">
    <property type="term" value="C:cytosol"/>
    <property type="evidence" value="ECO:0007669"/>
    <property type="project" value="TreeGrafter"/>
</dbReference>
<evidence type="ECO:0000313" key="10">
    <source>
        <dbReference type="EMBL" id="KAK5779827.1"/>
    </source>
</evidence>
<dbReference type="FunFam" id="2.60.120.10:FF:000039">
    <property type="entry name" value="cAMP-dependent protein kinase regulatory subunit"/>
    <property type="match status" value="1"/>
</dbReference>
<evidence type="ECO:0000256" key="6">
    <source>
        <dbReference type="ARBA" id="ARBA00022741"/>
    </source>
</evidence>
<gene>
    <name evidence="10" type="ORF">RI543_002363</name>
</gene>
<feature type="region of interest" description="Disordered" evidence="8">
    <location>
        <begin position="108"/>
        <end position="286"/>
    </location>
</feature>
<comment type="similarity">
    <text evidence="1">Belongs to the cAMP-dependent kinase regulatory chain family.</text>
</comment>
<dbReference type="InterPro" id="IPR003117">
    <property type="entry name" value="cAMP_dep_PK_reg_su_I/II_a/b"/>
</dbReference>
<accession>A0AAN7WQM0</accession>
<dbReference type="InterPro" id="IPR018488">
    <property type="entry name" value="cNMP-bd_CS"/>
</dbReference>
<dbReference type="PROSITE" id="PS00888">
    <property type="entry name" value="CNMP_BINDING_1"/>
    <property type="match status" value="2"/>
</dbReference>
<keyword evidence="7" id="KW-0114">cAMP</keyword>
<dbReference type="PANTHER" id="PTHR11635">
    <property type="entry name" value="CAMP-DEPENDENT PROTEIN KINASE REGULATORY CHAIN"/>
    <property type="match status" value="1"/>
</dbReference>
<dbReference type="PRINTS" id="PR00103">
    <property type="entry name" value="CAMPKINASE"/>
</dbReference>
<reference evidence="11" key="1">
    <citation type="submission" date="2023-07" db="EMBL/GenBank/DDBJ databases">
        <title>A draft genome of Kazachstania heterogenica Y-27499.</title>
        <authorList>
            <person name="Donic C."/>
            <person name="Kralova J.S."/>
            <person name="Fidel L."/>
            <person name="Ben-Dor S."/>
            <person name="Jung S."/>
        </authorList>
    </citation>
    <scope>NUCLEOTIDE SEQUENCE [LARGE SCALE GENOMIC DNA]</scope>
    <source>
        <strain evidence="11">Y27499</strain>
    </source>
</reference>
<feature type="compositionally biased region" description="Low complexity" evidence="8">
    <location>
        <begin position="146"/>
        <end position="182"/>
    </location>
</feature>
<dbReference type="CDD" id="cd12098">
    <property type="entry name" value="DD_R_ScPKA-like"/>
    <property type="match status" value="1"/>
</dbReference>
<dbReference type="SMART" id="SM00100">
    <property type="entry name" value="cNMP"/>
    <property type="match status" value="2"/>
</dbReference>
<dbReference type="GO" id="GO:0034236">
    <property type="term" value="F:protein kinase A catalytic subunit binding"/>
    <property type="evidence" value="ECO:0007669"/>
    <property type="project" value="TreeGrafter"/>
</dbReference>